<keyword evidence="3" id="KW-1185">Reference proteome</keyword>
<protein>
    <recommendedName>
        <fullName evidence="4">LYR family protein</fullName>
    </recommendedName>
</protein>
<evidence type="ECO:0000313" key="2">
    <source>
        <dbReference type="EMBL" id="KAH8703807.1"/>
    </source>
</evidence>
<dbReference type="GeneID" id="70245487"/>
<reference evidence="2" key="1">
    <citation type="submission" date="2021-12" db="EMBL/GenBank/DDBJ databases">
        <title>Convergent genome expansion in fungi linked to evolution of root-endophyte symbiosis.</title>
        <authorList>
            <consortium name="DOE Joint Genome Institute"/>
            <person name="Ke Y.-H."/>
            <person name="Bonito G."/>
            <person name="Liao H.-L."/>
            <person name="Looney B."/>
            <person name="Rojas-Flechas A."/>
            <person name="Nash J."/>
            <person name="Hameed K."/>
            <person name="Schadt C."/>
            <person name="Martin F."/>
            <person name="Crous P.W."/>
            <person name="Miettinen O."/>
            <person name="Magnuson J.K."/>
            <person name="Labbe J."/>
            <person name="Jacobson D."/>
            <person name="Doktycz M.J."/>
            <person name="Veneault-Fourrey C."/>
            <person name="Kuo A."/>
            <person name="Mondo S."/>
            <person name="Calhoun S."/>
            <person name="Riley R."/>
            <person name="Ohm R."/>
            <person name="LaButti K."/>
            <person name="Andreopoulos B."/>
            <person name="Pangilinan J."/>
            <person name="Nolan M."/>
            <person name="Tritt A."/>
            <person name="Clum A."/>
            <person name="Lipzen A."/>
            <person name="Daum C."/>
            <person name="Barry K."/>
            <person name="Grigoriev I.V."/>
            <person name="Vilgalys R."/>
        </authorList>
    </citation>
    <scope>NUCLEOTIDE SEQUENCE</scope>
    <source>
        <strain evidence="2">PMI_201</strain>
    </source>
</reference>
<dbReference type="EMBL" id="JAJTJA010000002">
    <property type="protein sequence ID" value="KAH8703807.1"/>
    <property type="molecule type" value="Genomic_DNA"/>
</dbReference>
<feature type="compositionally biased region" description="Polar residues" evidence="1">
    <location>
        <begin position="328"/>
        <end position="346"/>
    </location>
</feature>
<name>A0AAD4KZB8_9EURO</name>
<evidence type="ECO:0008006" key="4">
    <source>
        <dbReference type="Google" id="ProtNLM"/>
    </source>
</evidence>
<feature type="compositionally biased region" description="Polar residues" evidence="1">
    <location>
        <begin position="368"/>
        <end position="387"/>
    </location>
</feature>
<feature type="compositionally biased region" description="Low complexity" evidence="1">
    <location>
        <begin position="552"/>
        <end position="563"/>
    </location>
</feature>
<organism evidence="2 3">
    <name type="scientific">Talaromyces proteolyticus</name>
    <dbReference type="NCBI Taxonomy" id="1131652"/>
    <lineage>
        <taxon>Eukaryota</taxon>
        <taxon>Fungi</taxon>
        <taxon>Dikarya</taxon>
        <taxon>Ascomycota</taxon>
        <taxon>Pezizomycotina</taxon>
        <taxon>Eurotiomycetes</taxon>
        <taxon>Eurotiomycetidae</taxon>
        <taxon>Eurotiales</taxon>
        <taxon>Trichocomaceae</taxon>
        <taxon>Talaromyces</taxon>
        <taxon>Talaromyces sect. Bacilispori</taxon>
    </lineage>
</organism>
<feature type="region of interest" description="Disordered" evidence="1">
    <location>
        <begin position="519"/>
        <end position="628"/>
    </location>
</feature>
<feature type="compositionally biased region" description="Pro residues" evidence="1">
    <location>
        <begin position="697"/>
        <end position="708"/>
    </location>
</feature>
<gene>
    <name evidence="2" type="ORF">BGW36DRAFT_370010</name>
</gene>
<feature type="compositionally biased region" description="Polar residues" evidence="1">
    <location>
        <begin position="40"/>
        <end position="59"/>
    </location>
</feature>
<feature type="region of interest" description="Disordered" evidence="1">
    <location>
        <begin position="250"/>
        <end position="497"/>
    </location>
</feature>
<dbReference type="AlphaFoldDB" id="A0AAD4KZB8"/>
<dbReference type="Proteomes" id="UP001201262">
    <property type="component" value="Unassembled WGS sequence"/>
</dbReference>
<proteinExistence type="predicted"/>
<feature type="compositionally biased region" description="Acidic residues" evidence="1">
    <location>
        <begin position="304"/>
        <end position="317"/>
    </location>
</feature>
<dbReference type="RefSeq" id="XP_046076825.1">
    <property type="nucleotide sequence ID" value="XM_046215200.1"/>
</dbReference>
<feature type="compositionally biased region" description="Polar residues" evidence="1">
    <location>
        <begin position="480"/>
        <end position="497"/>
    </location>
</feature>
<comment type="caution">
    <text evidence="2">The sequence shown here is derived from an EMBL/GenBank/DDBJ whole genome shotgun (WGS) entry which is preliminary data.</text>
</comment>
<evidence type="ECO:0000313" key="3">
    <source>
        <dbReference type="Proteomes" id="UP001201262"/>
    </source>
</evidence>
<sequence>MAPTFRSSRSGRQFTDNASRSRAADNDIFEGLPVRRWTRQNHTVSQDAQIDIPSSTSRDAQPDLPFPELPMPKDSHLLAAHSRALLRAARAGYIYLSPPIKDSQATEEKETVEVDATTPATKMERSYTTRKWSQLPKHLELPEAEFLAKRRAGLPSLYGVAGTLTTGASGATQSMRKVKVKKTDPNTGNVTIYDAWVPEGQKVEGEIKDESQVAPAQPDATVTRVVPPPGTVVEGVGISNTEGVVVAAPAAPTAPESTSEKNGPSPPKRKSNDEGEKGRKRVMFAPGEGVEVGEEDAMAIGDKQDEDMKDEEGEGGEAGEAGAAAVGITSQEQTPQTQPGDLSSEPTPMVLDQDTTPTLQPSIDVDMLSSTQEPEQPTTNALSSQNPPLDDQSVPHVSESPEVKQAAKAESPVPEHSLLEPPQSPVRPESEQLTPPHLSSAAIQITAIEEERHTTTEQVKNVEKKEQKAEVSNSPIPPTTDDSVPQEQAPSPLTSDSYEPAALAVEKSETVEIVQAAAAEPEPVQAKTETEQVQQSTNIVEEVPSEQVTSEPTTQPTKAPQQQGVDLLSSLAMSLENKPEEIEDAQPVRSPITPPEAQETPGQSNITVEPISEPVVGPPPSEPIAAPVETAPPIEEALSPIVAAPPVESALPVAATAPIEPTAVAELAPPVEATISKEPMPPTANPDPVVVAGLAPEPEPASIPPPVPAENKIPEISAEAEPEPAQPAEPVPETSDGSSEKPPAE</sequence>
<evidence type="ECO:0000256" key="1">
    <source>
        <dbReference type="SAM" id="MobiDB-lite"/>
    </source>
</evidence>
<feature type="compositionally biased region" description="Polar residues" evidence="1">
    <location>
        <begin position="1"/>
        <end position="20"/>
    </location>
</feature>
<feature type="region of interest" description="Disordered" evidence="1">
    <location>
        <begin position="674"/>
        <end position="745"/>
    </location>
</feature>
<feature type="region of interest" description="Disordered" evidence="1">
    <location>
        <begin position="1"/>
        <end position="68"/>
    </location>
</feature>
<accession>A0AAD4KZB8</accession>
<feature type="compositionally biased region" description="Basic and acidic residues" evidence="1">
    <location>
        <begin position="449"/>
        <end position="469"/>
    </location>
</feature>
<feature type="region of interest" description="Disordered" evidence="1">
    <location>
        <begin position="209"/>
        <end position="228"/>
    </location>
</feature>